<dbReference type="EMBL" id="KI660201">
    <property type="protein sequence ID" value="ETN76905.1"/>
    <property type="molecule type" value="Genomic_DNA"/>
</dbReference>
<feature type="non-terminal residue" evidence="2">
    <location>
        <position position="1"/>
    </location>
</feature>
<name>W2T4F2_NECAM</name>
<sequence>SKESAQKTILLKTVQPHIVLEKVSLSLQAPEKVQTCRPPSDLSDTSTANSSFTCAQLVEKKLQEITHEAENLAAAAIKNSSADEQAAQTITPEVSSSTAGSDGYRTPEQQLRIEIASPVVKASKSFSSPKSHHPGNSESQRYISQVQRVSDLKTIAEATHRLFDETKEMSRTVSINPEKNRESLADRLSKGIHELTQGSTDRLQRWKTKLQAGGHGRRQKDQSEPPPMRRPPMLVDTDTLTEWSDRYPRPLHPSRSASNALQINQFTVGHSFGYYLQLFMPTTSSSSSSSSSSSPYTSLYPLNHAVQFLSIILGRRKEVMDHRTLKTRENSTSQKDLSFHYQHMSSLQSIMNTLDGMFLDSSKSASNVNQMISAQLQRSRAMFQPSTSFTSQKPQENEYDTVPDYIEKEKFSDCEYFLKLFF</sequence>
<gene>
    <name evidence="2" type="ORF">NECAME_03334</name>
</gene>
<dbReference type="OMA" id="ITVFCEV"/>
<dbReference type="KEGG" id="nai:NECAME_03334"/>
<feature type="region of interest" description="Disordered" evidence="1">
    <location>
        <begin position="81"/>
        <end position="104"/>
    </location>
</feature>
<proteinExistence type="predicted"/>
<reference evidence="3" key="1">
    <citation type="journal article" date="2014" name="Nat. Genet.">
        <title>Genome of the human hookworm Necator americanus.</title>
        <authorList>
            <person name="Tang Y.T."/>
            <person name="Gao X."/>
            <person name="Rosa B.A."/>
            <person name="Abubucker S."/>
            <person name="Hallsworth-Pepin K."/>
            <person name="Martin J."/>
            <person name="Tyagi R."/>
            <person name="Heizer E."/>
            <person name="Zhang X."/>
            <person name="Bhonagiri-Palsikar V."/>
            <person name="Minx P."/>
            <person name="Warren W.C."/>
            <person name="Wang Q."/>
            <person name="Zhan B."/>
            <person name="Hotez P.J."/>
            <person name="Sternberg P.W."/>
            <person name="Dougall A."/>
            <person name="Gaze S.T."/>
            <person name="Mulvenna J."/>
            <person name="Sotillo J."/>
            <person name="Ranganathan S."/>
            <person name="Rabelo E.M."/>
            <person name="Wilson R.K."/>
            <person name="Felgner P.L."/>
            <person name="Bethony J."/>
            <person name="Hawdon J.M."/>
            <person name="Gasser R.B."/>
            <person name="Loukas A."/>
            <person name="Mitreva M."/>
        </authorList>
    </citation>
    <scope>NUCLEOTIDE SEQUENCE [LARGE SCALE GENOMIC DNA]</scope>
</reference>
<evidence type="ECO:0000313" key="2">
    <source>
        <dbReference type="EMBL" id="ETN76905.1"/>
    </source>
</evidence>
<dbReference type="OrthoDB" id="10030037at2759"/>
<keyword evidence="3" id="KW-1185">Reference proteome</keyword>
<dbReference type="AlphaFoldDB" id="W2T4F2"/>
<evidence type="ECO:0000256" key="1">
    <source>
        <dbReference type="SAM" id="MobiDB-lite"/>
    </source>
</evidence>
<feature type="region of interest" description="Disordered" evidence="1">
    <location>
        <begin position="209"/>
        <end position="235"/>
    </location>
</feature>
<dbReference type="STRING" id="51031.W2T4F2"/>
<organism evidence="2 3">
    <name type="scientific">Necator americanus</name>
    <name type="common">Human hookworm</name>
    <dbReference type="NCBI Taxonomy" id="51031"/>
    <lineage>
        <taxon>Eukaryota</taxon>
        <taxon>Metazoa</taxon>
        <taxon>Ecdysozoa</taxon>
        <taxon>Nematoda</taxon>
        <taxon>Chromadorea</taxon>
        <taxon>Rhabditida</taxon>
        <taxon>Rhabditina</taxon>
        <taxon>Rhabditomorpha</taxon>
        <taxon>Strongyloidea</taxon>
        <taxon>Ancylostomatidae</taxon>
        <taxon>Bunostominae</taxon>
        <taxon>Necator</taxon>
    </lineage>
</organism>
<accession>W2T4F2</accession>
<protein>
    <submittedName>
        <fullName evidence="2">Uncharacterized protein</fullName>
    </submittedName>
</protein>
<feature type="region of interest" description="Disordered" evidence="1">
    <location>
        <begin position="122"/>
        <end position="143"/>
    </location>
</feature>
<feature type="compositionally biased region" description="Polar residues" evidence="1">
    <location>
        <begin position="81"/>
        <end position="100"/>
    </location>
</feature>
<dbReference type="Proteomes" id="UP000053676">
    <property type="component" value="Unassembled WGS sequence"/>
</dbReference>
<evidence type="ECO:0000313" key="3">
    <source>
        <dbReference type="Proteomes" id="UP000053676"/>
    </source>
</evidence>